<dbReference type="EMBL" id="CAKXZS010000023">
    <property type="protein sequence ID" value="CAH2401382.1"/>
    <property type="molecule type" value="Genomic_DNA"/>
</dbReference>
<proteinExistence type="predicted"/>
<protein>
    <submittedName>
        <fullName evidence="1">Uncharacterized protein</fullName>
    </submittedName>
</protein>
<organism evidence="1 2">
    <name type="scientific">Mesorhizobium ventifaucium</name>
    <dbReference type="NCBI Taxonomy" id="666020"/>
    <lineage>
        <taxon>Bacteria</taxon>
        <taxon>Pseudomonadati</taxon>
        <taxon>Pseudomonadota</taxon>
        <taxon>Alphaproteobacteria</taxon>
        <taxon>Hyphomicrobiales</taxon>
        <taxon>Phyllobacteriaceae</taxon>
        <taxon>Mesorhizobium</taxon>
    </lineage>
</organism>
<dbReference type="Pfam" id="PF19541">
    <property type="entry name" value="DUF6065"/>
    <property type="match status" value="1"/>
</dbReference>
<dbReference type="InterPro" id="IPR045709">
    <property type="entry name" value="DUF6065"/>
</dbReference>
<dbReference type="RefSeq" id="WP_254025845.1">
    <property type="nucleotide sequence ID" value="NZ_CAKXZS010000023.1"/>
</dbReference>
<gene>
    <name evidence="1" type="ORF">MES4922_30058</name>
</gene>
<dbReference type="Proteomes" id="UP001152604">
    <property type="component" value="Unassembled WGS sequence"/>
</dbReference>
<sequence length="240" mass="26658">MFHFSQTSQKTSRSIRFACRPEDHGVIAPPVAAKTVLPDWFRKLPAVDPQQASATNNGLTVKRCMPFLDAMTTGWILPLAATVRLEIKDGGSAVDAGWEFDRVMVSNHGAHQVAGNPKEPAPPCKFHNYWSIRTPPGWSCLFLPPLNRPAQPFECVAGIVDTDTYAAHIHFPFFATAPDGLYVIEKGTPLVQVLPFRREDVALKAEIQAETGAEATERETVYRNTIASEGWYRKWARAAR</sequence>
<comment type="caution">
    <text evidence="1">The sequence shown here is derived from an EMBL/GenBank/DDBJ whole genome shotgun (WGS) entry which is preliminary data.</text>
</comment>
<accession>A0ABM9DX98</accession>
<reference evidence="1" key="1">
    <citation type="submission" date="2022-03" db="EMBL/GenBank/DDBJ databases">
        <authorList>
            <person name="Brunel B."/>
        </authorList>
    </citation>
    <scope>NUCLEOTIDE SEQUENCE</scope>
    <source>
        <strain evidence="1">STM4922sample</strain>
    </source>
</reference>
<evidence type="ECO:0000313" key="2">
    <source>
        <dbReference type="Proteomes" id="UP001152604"/>
    </source>
</evidence>
<keyword evidence="2" id="KW-1185">Reference proteome</keyword>
<name>A0ABM9DX98_9HYPH</name>
<evidence type="ECO:0000313" key="1">
    <source>
        <dbReference type="EMBL" id="CAH2401382.1"/>
    </source>
</evidence>